<gene>
    <name evidence="8" type="ORF">OKIOD_LOCUS15527</name>
</gene>
<dbReference type="InterPro" id="IPR001254">
    <property type="entry name" value="Trypsin_dom"/>
</dbReference>
<evidence type="ECO:0000313" key="8">
    <source>
        <dbReference type="EMBL" id="CAG5112563.1"/>
    </source>
</evidence>
<feature type="domain" description="Peptidase S1" evidence="7">
    <location>
        <begin position="309"/>
        <end position="530"/>
    </location>
</feature>
<dbReference type="Gene3D" id="2.40.10.10">
    <property type="entry name" value="Trypsin-like serine proteases"/>
    <property type="match status" value="1"/>
</dbReference>
<keyword evidence="6" id="KW-0732">Signal</keyword>
<feature type="region of interest" description="Disordered" evidence="5">
    <location>
        <begin position="80"/>
        <end position="108"/>
    </location>
</feature>
<evidence type="ECO:0000256" key="4">
    <source>
        <dbReference type="RuleBase" id="RU363034"/>
    </source>
</evidence>
<dbReference type="InterPro" id="IPR033116">
    <property type="entry name" value="TRYPSIN_SER"/>
</dbReference>
<dbReference type="PROSITE" id="PS00135">
    <property type="entry name" value="TRYPSIN_SER"/>
    <property type="match status" value="1"/>
</dbReference>
<dbReference type="InterPro" id="IPR043504">
    <property type="entry name" value="Peptidase_S1_PA_chymotrypsin"/>
</dbReference>
<name>A0ABN7TAV9_OIKDI</name>
<dbReference type="PRINTS" id="PR00722">
    <property type="entry name" value="CHYMOTRYPSIN"/>
</dbReference>
<dbReference type="PROSITE" id="PS50240">
    <property type="entry name" value="TRYPSIN_DOM"/>
    <property type="match status" value="1"/>
</dbReference>
<dbReference type="InterPro" id="IPR018114">
    <property type="entry name" value="TRYPSIN_HIS"/>
</dbReference>
<feature type="signal peptide" evidence="6">
    <location>
        <begin position="1"/>
        <end position="16"/>
    </location>
</feature>
<evidence type="ECO:0000313" key="9">
    <source>
        <dbReference type="Proteomes" id="UP001158576"/>
    </source>
</evidence>
<dbReference type="PANTHER" id="PTHR24252">
    <property type="entry name" value="ACROSIN-RELATED"/>
    <property type="match status" value="1"/>
</dbReference>
<evidence type="ECO:0000256" key="1">
    <source>
        <dbReference type="ARBA" id="ARBA00022670"/>
    </source>
</evidence>
<keyword evidence="9" id="KW-1185">Reference proteome</keyword>
<reference evidence="8 9" key="1">
    <citation type="submission" date="2021-04" db="EMBL/GenBank/DDBJ databases">
        <authorList>
            <person name="Bliznina A."/>
        </authorList>
    </citation>
    <scope>NUCLEOTIDE SEQUENCE [LARGE SCALE GENOMIC DNA]</scope>
</reference>
<evidence type="ECO:0000256" key="2">
    <source>
        <dbReference type="ARBA" id="ARBA00022825"/>
    </source>
</evidence>
<protein>
    <submittedName>
        <fullName evidence="8">Oidioi.mRNA.OKI2018_I69.chr2.g6762.t1.cds</fullName>
    </submittedName>
</protein>
<accession>A0ABN7TAV9</accession>
<dbReference type="PANTHER" id="PTHR24252:SF7">
    <property type="entry name" value="HYALIN"/>
    <property type="match status" value="1"/>
</dbReference>
<keyword evidence="4" id="KW-0378">Hydrolase</keyword>
<dbReference type="InterPro" id="IPR009003">
    <property type="entry name" value="Peptidase_S1_PA"/>
</dbReference>
<evidence type="ECO:0000256" key="5">
    <source>
        <dbReference type="SAM" id="MobiDB-lite"/>
    </source>
</evidence>
<dbReference type="SUPFAM" id="SSF50494">
    <property type="entry name" value="Trypsin-like serine proteases"/>
    <property type="match status" value="1"/>
</dbReference>
<sequence>MRAETLFLFFFWGTVGVPINYDKTTECYKTCAFYFPTEWIPYCLTHFCEEELNDHFADESSYQYSSYDSSYEGYYPETTTSTFTSTTTSTTSTSTTSTSTTSTSTTTTSEDLSYYDGYNYPSYNFENRVENSNSFTTTSTSSTTTSTTENYDDIIYDIYEYYNDPNYESYYRNADNDWDWYFDGYSDSYSDWYSDWYSNSHSDWYDDWESNWEYPTSTTISTTTGELEGYDDCDSIIGTEEWYDCIRPSEASTTTESPFVASFESNFNFHQCGISTSLLEQAAGESGGALVSIHDPPSGIEVIEIGNVIINGKDVEDPTMFPWMAALRTNSGFHFCGGAIIGARWILTAAHCQFDKDTSVVVTGTLERSNDGLKTVSEADAVFDHPQADTTPYGTWKHDITLIYLKTELVFSDFEQPVCLPNPYESFAGQACHLAGWAGLQYATMRVDSYCGAYQSLLTYDESFCAGYHQDNSGCNGDSGSALVCRSDESSESFVVVGVTSWASGACHGEEPTGFANVAFHMDWIRQVISEK</sequence>
<keyword evidence="3" id="KW-1015">Disulfide bond</keyword>
<proteinExistence type="predicted"/>
<evidence type="ECO:0000256" key="3">
    <source>
        <dbReference type="ARBA" id="ARBA00023157"/>
    </source>
</evidence>
<dbReference type="InterPro" id="IPR001314">
    <property type="entry name" value="Peptidase_S1A"/>
</dbReference>
<dbReference type="EMBL" id="OU015567">
    <property type="protein sequence ID" value="CAG5112563.1"/>
    <property type="molecule type" value="Genomic_DNA"/>
</dbReference>
<dbReference type="CDD" id="cd00190">
    <property type="entry name" value="Tryp_SPc"/>
    <property type="match status" value="1"/>
</dbReference>
<dbReference type="PROSITE" id="PS00134">
    <property type="entry name" value="TRYPSIN_HIS"/>
    <property type="match status" value="1"/>
</dbReference>
<keyword evidence="2 4" id="KW-0720">Serine protease</keyword>
<dbReference type="SMART" id="SM00020">
    <property type="entry name" value="Tryp_SPc"/>
    <property type="match status" value="1"/>
</dbReference>
<feature type="chain" id="PRO_5046144427" evidence="6">
    <location>
        <begin position="17"/>
        <end position="532"/>
    </location>
</feature>
<dbReference type="Proteomes" id="UP001158576">
    <property type="component" value="Chromosome 2"/>
</dbReference>
<evidence type="ECO:0000256" key="6">
    <source>
        <dbReference type="SAM" id="SignalP"/>
    </source>
</evidence>
<organism evidence="8 9">
    <name type="scientific">Oikopleura dioica</name>
    <name type="common">Tunicate</name>
    <dbReference type="NCBI Taxonomy" id="34765"/>
    <lineage>
        <taxon>Eukaryota</taxon>
        <taxon>Metazoa</taxon>
        <taxon>Chordata</taxon>
        <taxon>Tunicata</taxon>
        <taxon>Appendicularia</taxon>
        <taxon>Copelata</taxon>
        <taxon>Oikopleuridae</taxon>
        <taxon>Oikopleura</taxon>
    </lineage>
</organism>
<evidence type="ECO:0000259" key="7">
    <source>
        <dbReference type="PROSITE" id="PS50240"/>
    </source>
</evidence>
<dbReference type="Pfam" id="PF00089">
    <property type="entry name" value="Trypsin"/>
    <property type="match status" value="1"/>
</dbReference>
<keyword evidence="1 4" id="KW-0645">Protease</keyword>